<evidence type="ECO:0000313" key="3">
    <source>
        <dbReference type="Proteomes" id="UP000199623"/>
    </source>
</evidence>
<organism evidence="2 3">
    <name type="scientific">Lentzea fradiae</name>
    <dbReference type="NCBI Taxonomy" id="200378"/>
    <lineage>
        <taxon>Bacteria</taxon>
        <taxon>Bacillati</taxon>
        <taxon>Actinomycetota</taxon>
        <taxon>Actinomycetes</taxon>
        <taxon>Pseudonocardiales</taxon>
        <taxon>Pseudonocardiaceae</taxon>
        <taxon>Lentzea</taxon>
    </lineage>
</organism>
<dbReference type="EMBL" id="FNCC01000023">
    <property type="protein sequence ID" value="SDH47136.1"/>
    <property type="molecule type" value="Genomic_DNA"/>
</dbReference>
<evidence type="ECO:0000256" key="1">
    <source>
        <dbReference type="SAM" id="MobiDB-lite"/>
    </source>
</evidence>
<accession>A0A1G8CP00</accession>
<dbReference type="Proteomes" id="UP000199623">
    <property type="component" value="Unassembled WGS sequence"/>
</dbReference>
<dbReference type="AlphaFoldDB" id="A0A1G8CP00"/>
<gene>
    <name evidence="2" type="ORF">SAMN05216553_12353</name>
</gene>
<keyword evidence="3" id="KW-1185">Reference proteome</keyword>
<proteinExistence type="predicted"/>
<name>A0A1G8CP00_9PSEU</name>
<feature type="region of interest" description="Disordered" evidence="1">
    <location>
        <begin position="1"/>
        <end position="30"/>
    </location>
</feature>
<dbReference type="STRING" id="200378.SAMN05216553_12353"/>
<evidence type="ECO:0000313" key="2">
    <source>
        <dbReference type="EMBL" id="SDH47136.1"/>
    </source>
</evidence>
<sequence length="30" mass="3291">MTHQPSPDASAEFDRQVGNLVERDYPAMAG</sequence>
<feature type="compositionally biased region" description="Basic and acidic residues" evidence="1">
    <location>
        <begin position="21"/>
        <end position="30"/>
    </location>
</feature>
<protein>
    <submittedName>
        <fullName evidence="2">Uncharacterized protein</fullName>
    </submittedName>
</protein>
<reference evidence="3" key="1">
    <citation type="submission" date="2016-10" db="EMBL/GenBank/DDBJ databases">
        <authorList>
            <person name="Varghese N."/>
            <person name="Submissions S."/>
        </authorList>
    </citation>
    <scope>NUCLEOTIDE SEQUENCE [LARGE SCALE GENOMIC DNA]</scope>
    <source>
        <strain evidence="3">CGMCC 4.3506</strain>
    </source>
</reference>